<feature type="transmembrane region" description="Helical" evidence="1">
    <location>
        <begin position="12"/>
        <end position="31"/>
    </location>
</feature>
<evidence type="ECO:0000313" key="2">
    <source>
        <dbReference type="EMBL" id="TCP24573.1"/>
    </source>
</evidence>
<gene>
    <name evidence="2" type="ORF">EV195_1054</name>
</gene>
<keyword evidence="1" id="KW-0812">Transmembrane</keyword>
<keyword evidence="1" id="KW-0472">Membrane</keyword>
<sequence>MTDKAYDKPVKNFLILLLLLMVSPLMLSLAFRMVRTFKEMPKILIGYIVLGISIFLILFTVYFGFKAFRTLLNYLFDK</sequence>
<evidence type="ECO:0000256" key="1">
    <source>
        <dbReference type="SAM" id="Phobius"/>
    </source>
</evidence>
<name>A0A4R2NRM1_9FLAO</name>
<comment type="caution">
    <text evidence="2">The sequence shown here is derived from an EMBL/GenBank/DDBJ whole genome shotgun (WGS) entry which is preliminary data.</text>
</comment>
<protein>
    <submittedName>
        <fullName evidence="2">Uncharacterized protein</fullName>
    </submittedName>
</protein>
<proteinExistence type="predicted"/>
<keyword evidence="3" id="KW-1185">Reference proteome</keyword>
<dbReference type="Proteomes" id="UP000294564">
    <property type="component" value="Unassembled WGS sequence"/>
</dbReference>
<dbReference type="EMBL" id="SLXM01000005">
    <property type="protein sequence ID" value="TCP24573.1"/>
    <property type="molecule type" value="Genomic_DNA"/>
</dbReference>
<dbReference type="RefSeq" id="WP_132794635.1">
    <property type="nucleotide sequence ID" value="NZ_SLXM01000005.1"/>
</dbReference>
<accession>A0A4R2NRM1</accession>
<dbReference type="OrthoDB" id="1189723at2"/>
<organism evidence="2 3">
    <name type="scientific">Tenacibaculum skagerrakense</name>
    <dbReference type="NCBI Taxonomy" id="186571"/>
    <lineage>
        <taxon>Bacteria</taxon>
        <taxon>Pseudomonadati</taxon>
        <taxon>Bacteroidota</taxon>
        <taxon>Flavobacteriia</taxon>
        <taxon>Flavobacteriales</taxon>
        <taxon>Flavobacteriaceae</taxon>
        <taxon>Tenacibaculum</taxon>
    </lineage>
</organism>
<evidence type="ECO:0000313" key="3">
    <source>
        <dbReference type="Proteomes" id="UP000294564"/>
    </source>
</evidence>
<dbReference type="AlphaFoldDB" id="A0A4R2NRM1"/>
<reference evidence="2 3" key="1">
    <citation type="submission" date="2019-03" db="EMBL/GenBank/DDBJ databases">
        <title>Genomic Encyclopedia of Type Strains, Phase IV (KMG-IV): sequencing the most valuable type-strain genomes for metagenomic binning, comparative biology and taxonomic classification.</title>
        <authorList>
            <person name="Goeker M."/>
        </authorList>
    </citation>
    <scope>NUCLEOTIDE SEQUENCE [LARGE SCALE GENOMIC DNA]</scope>
    <source>
        <strain evidence="2 3">DSM 14836</strain>
    </source>
</reference>
<keyword evidence="1" id="KW-1133">Transmembrane helix</keyword>
<feature type="transmembrane region" description="Helical" evidence="1">
    <location>
        <begin position="43"/>
        <end position="65"/>
    </location>
</feature>